<evidence type="ECO:0000256" key="1">
    <source>
        <dbReference type="ARBA" id="ARBA00005755"/>
    </source>
</evidence>
<keyword evidence="4 7" id="KW-0239">DNA-directed DNA polymerase</keyword>
<name>A0A812RXQ8_SYMPI</name>
<dbReference type="AlphaFoldDB" id="A0A812RXQ8"/>
<dbReference type="NCBIfam" id="NF004421">
    <property type="entry name" value="PRK05762.1-2"/>
    <property type="match status" value="1"/>
</dbReference>
<sequence>MWWWWLLGRVSHFNVTTLQGIVESRDGVVGELQAAFKLCNSVVDKENYTGFILQATYRVQQGKPTVYLFGRLLDGRTFLVRDHHQTPHFYVDAAAREAVGDHIRSTGDKFSFAGEPLLCVDVAIPADAPPLRDRLQAQGFKTYEADVRFAMRYLIDRNIKGGVEIEGHAMAGDGTDLVFDDPTLKPAQAVISPRIMAFDIETNPNTDSLLAIACYGYTDDGALLDRVIVVDKRDRKMPPQAIRVRSERDALELFCRWMRDFDADVITGWNVIDFDLTQLAKVAQRVRFDLQLGRERGRMQIRPPQGYFGSGHAVVPGRIVLDGIDLLRSSFVKMDDYSLDAVAQQVLGEGKTLGTKSADNQHPDKVAQILSTYETDLPSFTRYARTDARLALQILESLKLIDLAFARSALTGMPPDRVAASIASFDFLYLSALHKKRLAAPSVVSTRTSAGPQSGGAVFEPRVGIHPNVWVFDFKSLYPSIIRTFNIDPLAHAQSEQQEDCIATENGCRFSREPGVLPAMLDDLFPQRSQAKAAGDEIASQAVKILMNSFYGVLGAPSCRFYNPAIANAITGQGRHLLGWSKAWFESQGFQVLYGDTDSVFVASGYADAQQANELGQSLVTRFNADLTDYLSERYGVDSRLELEFEKLYTQLFLARVRGGSQGARKRYAGKIFGSNRIEFVGMEVVRRDWTELAKIIQRNLFERLFQGEEVASYLQDVIRQFRSGALDHLLIYHKGLRKPVSAYTSNVPPHVQAVKQSLSPPPRVVAYVITTAGPQLVDEATAPLDRDHYLQKQILPVATPVLEALGLAFNQVIGDDRQIALF</sequence>
<keyword evidence="12" id="KW-1185">Reference proteome</keyword>
<keyword evidence="3 7" id="KW-0548">Nucleotidyltransferase</keyword>
<dbReference type="InterPro" id="IPR043502">
    <property type="entry name" value="DNA/RNA_pol_sf"/>
</dbReference>
<evidence type="ECO:0000256" key="6">
    <source>
        <dbReference type="ARBA" id="ARBA00049244"/>
    </source>
</evidence>
<evidence type="ECO:0000256" key="3">
    <source>
        <dbReference type="ARBA" id="ARBA00022695"/>
    </source>
</evidence>
<evidence type="ECO:0000256" key="8">
    <source>
        <dbReference type="SAM" id="SignalP"/>
    </source>
</evidence>
<dbReference type="Gene3D" id="1.10.132.60">
    <property type="entry name" value="DNA polymerase family B, C-terminal domain"/>
    <property type="match status" value="1"/>
</dbReference>
<dbReference type="GO" id="GO:0008296">
    <property type="term" value="F:3'-5'-DNA exonuclease activity"/>
    <property type="evidence" value="ECO:0007669"/>
    <property type="project" value="TreeGrafter"/>
</dbReference>
<evidence type="ECO:0000256" key="2">
    <source>
        <dbReference type="ARBA" id="ARBA00022679"/>
    </source>
</evidence>
<evidence type="ECO:0000259" key="9">
    <source>
        <dbReference type="Pfam" id="PF00136"/>
    </source>
</evidence>
<dbReference type="EC" id="2.7.7.7" evidence="7"/>
<dbReference type="InterPro" id="IPR006133">
    <property type="entry name" value="DNA-dir_DNA_pol_B_exonuc"/>
</dbReference>
<organism evidence="11 12">
    <name type="scientific">Symbiodinium pilosum</name>
    <name type="common">Dinoflagellate</name>
    <dbReference type="NCBI Taxonomy" id="2952"/>
    <lineage>
        <taxon>Eukaryota</taxon>
        <taxon>Sar</taxon>
        <taxon>Alveolata</taxon>
        <taxon>Dinophyceae</taxon>
        <taxon>Suessiales</taxon>
        <taxon>Symbiodiniaceae</taxon>
        <taxon>Symbiodinium</taxon>
    </lineage>
</organism>
<dbReference type="OrthoDB" id="6755010at2759"/>
<dbReference type="InterPro" id="IPR006172">
    <property type="entry name" value="DNA-dir_DNA_pol_B"/>
</dbReference>
<evidence type="ECO:0000259" key="10">
    <source>
        <dbReference type="Pfam" id="PF03104"/>
    </source>
</evidence>
<dbReference type="Gene3D" id="3.30.420.10">
    <property type="entry name" value="Ribonuclease H-like superfamily/Ribonuclease H"/>
    <property type="match status" value="1"/>
</dbReference>
<evidence type="ECO:0000313" key="12">
    <source>
        <dbReference type="Proteomes" id="UP000649617"/>
    </source>
</evidence>
<dbReference type="InterPro" id="IPR017964">
    <property type="entry name" value="DNA-dir_DNA_pol_B_CS"/>
</dbReference>
<keyword evidence="2 7" id="KW-0808">Transferase</keyword>
<dbReference type="GO" id="GO:0000166">
    <property type="term" value="F:nucleotide binding"/>
    <property type="evidence" value="ECO:0007669"/>
    <property type="project" value="InterPro"/>
</dbReference>
<dbReference type="InterPro" id="IPR036397">
    <property type="entry name" value="RNaseH_sf"/>
</dbReference>
<dbReference type="PRINTS" id="PR00106">
    <property type="entry name" value="DNAPOLB"/>
</dbReference>
<evidence type="ECO:0000256" key="7">
    <source>
        <dbReference type="RuleBase" id="RU000442"/>
    </source>
</evidence>
<reference evidence="11" key="1">
    <citation type="submission" date="2021-02" db="EMBL/GenBank/DDBJ databases">
        <authorList>
            <person name="Dougan E. K."/>
            <person name="Rhodes N."/>
            <person name="Thang M."/>
            <person name="Chan C."/>
        </authorList>
    </citation>
    <scope>NUCLEOTIDE SEQUENCE</scope>
</reference>
<dbReference type="Proteomes" id="UP000649617">
    <property type="component" value="Unassembled WGS sequence"/>
</dbReference>
<protein>
    <recommendedName>
        <fullName evidence="7">DNA polymerase</fullName>
        <ecNumber evidence="7">2.7.7.7</ecNumber>
    </recommendedName>
</protein>
<comment type="caution">
    <text evidence="11">The sequence shown here is derived from an EMBL/GenBank/DDBJ whole genome shotgun (WGS) entry which is preliminary data.</text>
</comment>
<dbReference type="SUPFAM" id="SSF56672">
    <property type="entry name" value="DNA/RNA polymerases"/>
    <property type="match status" value="1"/>
</dbReference>
<dbReference type="InterPro" id="IPR023211">
    <property type="entry name" value="DNA_pol_palm_dom_sf"/>
</dbReference>
<keyword evidence="5 7" id="KW-0238">DNA-binding</keyword>
<dbReference type="InterPro" id="IPR042087">
    <property type="entry name" value="DNA_pol_B_thumb"/>
</dbReference>
<accession>A0A812RXQ8</accession>
<dbReference type="PANTHER" id="PTHR10322:SF23">
    <property type="entry name" value="DNA POLYMERASE DELTA CATALYTIC SUBUNIT"/>
    <property type="match status" value="1"/>
</dbReference>
<dbReference type="InterPro" id="IPR012337">
    <property type="entry name" value="RNaseH-like_sf"/>
</dbReference>
<dbReference type="GO" id="GO:0003887">
    <property type="term" value="F:DNA-directed DNA polymerase activity"/>
    <property type="evidence" value="ECO:0007669"/>
    <property type="project" value="UniProtKB-KW"/>
</dbReference>
<dbReference type="GO" id="GO:0003677">
    <property type="term" value="F:DNA binding"/>
    <property type="evidence" value="ECO:0007669"/>
    <property type="project" value="UniProtKB-KW"/>
</dbReference>
<evidence type="ECO:0000313" key="11">
    <source>
        <dbReference type="EMBL" id="CAE7459540.1"/>
    </source>
</evidence>
<proteinExistence type="inferred from homology"/>
<dbReference type="Pfam" id="PF03104">
    <property type="entry name" value="DNA_pol_B_exo1"/>
    <property type="match status" value="1"/>
</dbReference>
<comment type="catalytic activity">
    <reaction evidence="6 7">
        <text>DNA(n) + a 2'-deoxyribonucleoside 5'-triphosphate = DNA(n+1) + diphosphate</text>
        <dbReference type="Rhea" id="RHEA:22508"/>
        <dbReference type="Rhea" id="RHEA-COMP:17339"/>
        <dbReference type="Rhea" id="RHEA-COMP:17340"/>
        <dbReference type="ChEBI" id="CHEBI:33019"/>
        <dbReference type="ChEBI" id="CHEBI:61560"/>
        <dbReference type="ChEBI" id="CHEBI:173112"/>
        <dbReference type="EC" id="2.7.7.7"/>
    </reaction>
</comment>
<dbReference type="EMBL" id="CAJNIZ010022223">
    <property type="protein sequence ID" value="CAE7459540.1"/>
    <property type="molecule type" value="Genomic_DNA"/>
</dbReference>
<feature type="domain" description="DNA-directed DNA polymerase family B multifunctional" evidence="9">
    <location>
        <begin position="429"/>
        <end position="773"/>
    </location>
</feature>
<dbReference type="Pfam" id="PF00136">
    <property type="entry name" value="DNA_pol_B"/>
    <property type="match status" value="1"/>
</dbReference>
<dbReference type="InterPro" id="IPR050240">
    <property type="entry name" value="DNA_pol_type-B"/>
</dbReference>
<evidence type="ECO:0000256" key="5">
    <source>
        <dbReference type="ARBA" id="ARBA00023125"/>
    </source>
</evidence>
<gene>
    <name evidence="11" type="primary">polB</name>
    <name evidence="11" type="ORF">SPIL2461_LOCUS11420</name>
</gene>
<dbReference type="SMART" id="SM00486">
    <property type="entry name" value="POLBc"/>
    <property type="match status" value="1"/>
</dbReference>
<dbReference type="InterPro" id="IPR006134">
    <property type="entry name" value="DNA-dir_DNA_pol_B_multi_dom"/>
</dbReference>
<feature type="signal peptide" evidence="8">
    <location>
        <begin position="1"/>
        <end position="20"/>
    </location>
</feature>
<feature type="chain" id="PRO_5033057958" description="DNA polymerase" evidence="8">
    <location>
        <begin position="21"/>
        <end position="823"/>
    </location>
</feature>
<dbReference type="SUPFAM" id="SSF53098">
    <property type="entry name" value="Ribonuclease H-like"/>
    <property type="match status" value="1"/>
</dbReference>
<keyword evidence="7" id="KW-0235">DNA replication</keyword>
<evidence type="ECO:0000256" key="4">
    <source>
        <dbReference type="ARBA" id="ARBA00022932"/>
    </source>
</evidence>
<keyword evidence="8" id="KW-0732">Signal</keyword>
<feature type="domain" description="DNA-directed DNA polymerase family B exonuclease" evidence="10">
    <location>
        <begin position="141"/>
        <end position="342"/>
    </location>
</feature>
<dbReference type="GO" id="GO:0045004">
    <property type="term" value="P:DNA replication proofreading"/>
    <property type="evidence" value="ECO:0007669"/>
    <property type="project" value="TreeGrafter"/>
</dbReference>
<dbReference type="PANTHER" id="PTHR10322">
    <property type="entry name" value="DNA POLYMERASE CATALYTIC SUBUNIT"/>
    <property type="match status" value="1"/>
</dbReference>
<comment type="similarity">
    <text evidence="1 7">Belongs to the DNA polymerase type-B family.</text>
</comment>
<dbReference type="PROSITE" id="PS00116">
    <property type="entry name" value="DNA_POLYMERASE_B"/>
    <property type="match status" value="1"/>
</dbReference>
<dbReference type="Gene3D" id="3.90.1600.10">
    <property type="entry name" value="Palm domain of DNA polymerase"/>
    <property type="match status" value="2"/>
</dbReference>
<dbReference type="Gene3D" id="3.30.342.10">
    <property type="entry name" value="DNA Polymerase, chain B, domain 1"/>
    <property type="match status" value="1"/>
</dbReference>